<dbReference type="Gene3D" id="3.30.420.10">
    <property type="entry name" value="Ribonuclease H-like superfamily/Ribonuclease H"/>
    <property type="match status" value="1"/>
</dbReference>
<dbReference type="PANTHER" id="PTHR37984:SF5">
    <property type="entry name" value="PROTEIN NYNRIN-LIKE"/>
    <property type="match status" value="1"/>
</dbReference>
<protein>
    <recommendedName>
        <fullName evidence="3">Reverse transcriptase/retrotransposon-derived protein RNase H-like domain-containing protein</fullName>
    </recommendedName>
</protein>
<evidence type="ECO:0000256" key="2">
    <source>
        <dbReference type="SAM" id="MobiDB-lite"/>
    </source>
</evidence>
<sequence length="641" mass="74574">MNKVLKDFIPEKTMPFLEDIPIKGCRKDEKDETLDRRGCRKYVGEHIQDCEKILSKLEEVHLTLSEVKSTFGVREIVIVGHLCGSYGQKPDPRKIDAIQRIKKFCRSLTEVRRFLGACVFYHVWIPHYAHVADPIYELCMKGVRFTWAEKHAKAIRKMKQLLSSSPFLKQIDYRCGRPVILTTDTSPIAIGWAVGQDDAKGDRFATRFGARVLSKRQRSYPHVKKELWRLVTAMKAEKEYLIGAEVVVETDCLPLLGMIANCMSTDMAMLNWIAYIKTLNPEFRHIAGKDNPLADMLSRVRYEGEEDMIEDTDDIGRKFYSVSQVEGDVEVVFREELYEGEWLDLGRYLESLEMQEGWSNTEFSRIRKKSYDYMLRDGYGCVGKITADGGELDAQEAKDFFKRYGLKLSLTTAYNPEGNAKSERRHPPIVKALVKACNGKVREWPRLFPFALWADRTTHSSVTGYMPAELVQGQKPIMPVEEQIPFWSVLPWADNLTREELLELRIRQLEQRDEDVCKALERLKAARLRNKDRFHRRHRLRPRAIEEGDWVLVYDSSLDNQHSAFKKFAKRWFGPYVVEHVYDNATYGLRELDGARLRRPIAGKRHKIFKKRDGDVELMDVRDDDRPEEIEEDLDDDDEVM</sequence>
<dbReference type="EMBL" id="JBJQOH010000007">
    <property type="protein sequence ID" value="KAL3679494.1"/>
    <property type="molecule type" value="Genomic_DNA"/>
</dbReference>
<organism evidence="4 5">
    <name type="scientific">Riccia sorocarpa</name>
    <dbReference type="NCBI Taxonomy" id="122646"/>
    <lineage>
        <taxon>Eukaryota</taxon>
        <taxon>Viridiplantae</taxon>
        <taxon>Streptophyta</taxon>
        <taxon>Embryophyta</taxon>
        <taxon>Marchantiophyta</taxon>
        <taxon>Marchantiopsida</taxon>
        <taxon>Marchantiidae</taxon>
        <taxon>Marchantiales</taxon>
        <taxon>Ricciaceae</taxon>
        <taxon>Riccia</taxon>
    </lineage>
</organism>
<dbReference type="InterPro" id="IPR036397">
    <property type="entry name" value="RNaseH_sf"/>
</dbReference>
<name>A0ABD3GP41_9MARC</name>
<gene>
    <name evidence="4" type="ORF">R1sor_022450</name>
</gene>
<feature type="domain" description="Reverse transcriptase/retrotransposon-derived protein RNase H-like" evidence="3">
    <location>
        <begin position="147"/>
        <end position="248"/>
    </location>
</feature>
<accession>A0ABD3GP41</accession>
<dbReference type="Gene3D" id="3.30.70.270">
    <property type="match status" value="2"/>
</dbReference>
<feature type="region of interest" description="Disordered" evidence="2">
    <location>
        <begin position="620"/>
        <end position="641"/>
    </location>
</feature>
<evidence type="ECO:0000259" key="3">
    <source>
        <dbReference type="Pfam" id="PF17919"/>
    </source>
</evidence>
<dbReference type="GO" id="GO:0003824">
    <property type="term" value="F:catalytic activity"/>
    <property type="evidence" value="ECO:0007669"/>
    <property type="project" value="UniProtKB-KW"/>
</dbReference>
<reference evidence="4 5" key="1">
    <citation type="submission" date="2024-09" db="EMBL/GenBank/DDBJ databases">
        <title>Chromosome-scale assembly of Riccia sorocarpa.</title>
        <authorList>
            <person name="Paukszto L."/>
        </authorList>
    </citation>
    <scope>NUCLEOTIDE SEQUENCE [LARGE SCALE GENOMIC DNA]</scope>
    <source>
        <strain evidence="4">LP-2024</strain>
        <tissue evidence="4">Aerial parts of the thallus</tissue>
    </source>
</reference>
<keyword evidence="1" id="KW-0511">Multifunctional enzyme</keyword>
<comment type="caution">
    <text evidence="4">The sequence shown here is derived from an EMBL/GenBank/DDBJ whole genome shotgun (WGS) entry which is preliminary data.</text>
</comment>
<dbReference type="InterPro" id="IPR050951">
    <property type="entry name" value="Retrovirus_Pol_polyprotein"/>
</dbReference>
<dbReference type="SUPFAM" id="SSF56672">
    <property type="entry name" value="DNA/RNA polymerases"/>
    <property type="match status" value="1"/>
</dbReference>
<dbReference type="SUPFAM" id="SSF53098">
    <property type="entry name" value="Ribonuclease H-like"/>
    <property type="match status" value="1"/>
</dbReference>
<proteinExistence type="predicted"/>
<dbReference type="Proteomes" id="UP001633002">
    <property type="component" value="Unassembled WGS sequence"/>
</dbReference>
<evidence type="ECO:0000313" key="5">
    <source>
        <dbReference type="Proteomes" id="UP001633002"/>
    </source>
</evidence>
<feature type="compositionally biased region" description="Acidic residues" evidence="2">
    <location>
        <begin position="626"/>
        <end position="641"/>
    </location>
</feature>
<dbReference type="PANTHER" id="PTHR37984">
    <property type="entry name" value="PROTEIN CBG26694"/>
    <property type="match status" value="1"/>
</dbReference>
<dbReference type="InterPro" id="IPR041577">
    <property type="entry name" value="RT_RNaseH_2"/>
</dbReference>
<dbReference type="Pfam" id="PF17919">
    <property type="entry name" value="RT_RNaseH_2"/>
    <property type="match status" value="1"/>
</dbReference>
<dbReference type="InterPro" id="IPR012337">
    <property type="entry name" value="RNaseH-like_sf"/>
</dbReference>
<dbReference type="AlphaFoldDB" id="A0ABD3GP41"/>
<dbReference type="InterPro" id="IPR043502">
    <property type="entry name" value="DNA/RNA_pol_sf"/>
</dbReference>
<dbReference type="InterPro" id="IPR043128">
    <property type="entry name" value="Rev_trsase/Diguanyl_cyclase"/>
</dbReference>
<keyword evidence="5" id="KW-1185">Reference proteome</keyword>
<evidence type="ECO:0000256" key="1">
    <source>
        <dbReference type="ARBA" id="ARBA00023268"/>
    </source>
</evidence>
<evidence type="ECO:0000313" key="4">
    <source>
        <dbReference type="EMBL" id="KAL3679494.1"/>
    </source>
</evidence>